<reference evidence="2" key="1">
    <citation type="submission" date="2021-02" db="EMBL/GenBank/DDBJ databases">
        <authorList>
            <person name="Nowell W R."/>
        </authorList>
    </citation>
    <scope>NUCLEOTIDE SEQUENCE</scope>
</reference>
<feature type="compositionally biased region" description="Polar residues" evidence="1">
    <location>
        <begin position="69"/>
        <end position="86"/>
    </location>
</feature>
<organism evidence="2 3">
    <name type="scientific">Rotaria socialis</name>
    <dbReference type="NCBI Taxonomy" id="392032"/>
    <lineage>
        <taxon>Eukaryota</taxon>
        <taxon>Metazoa</taxon>
        <taxon>Spiralia</taxon>
        <taxon>Gnathifera</taxon>
        <taxon>Rotifera</taxon>
        <taxon>Eurotatoria</taxon>
        <taxon>Bdelloidea</taxon>
        <taxon>Philodinida</taxon>
        <taxon>Philodinidae</taxon>
        <taxon>Rotaria</taxon>
    </lineage>
</organism>
<evidence type="ECO:0000313" key="2">
    <source>
        <dbReference type="EMBL" id="CAF4865602.1"/>
    </source>
</evidence>
<comment type="caution">
    <text evidence="2">The sequence shown here is derived from an EMBL/GenBank/DDBJ whole genome shotgun (WGS) entry which is preliminary data.</text>
</comment>
<sequence>DGAICIVTTEDGKKFYAFSGPDGKAVFHGEIPVGGANADIQPKVTYSPSTDMPFSLVEEALGITQATVSEQAQQSGMPIERNQTQPRAPGNCGEP</sequence>
<dbReference type="EMBL" id="CAJOBP010065525">
    <property type="protein sequence ID" value="CAF4865602.1"/>
    <property type="molecule type" value="Genomic_DNA"/>
</dbReference>
<dbReference type="Proteomes" id="UP000663873">
    <property type="component" value="Unassembled WGS sequence"/>
</dbReference>
<name>A0A821SUX7_9BILA</name>
<dbReference type="AlphaFoldDB" id="A0A821SUX7"/>
<evidence type="ECO:0000313" key="3">
    <source>
        <dbReference type="Proteomes" id="UP000663873"/>
    </source>
</evidence>
<feature type="non-terminal residue" evidence="2">
    <location>
        <position position="1"/>
    </location>
</feature>
<proteinExistence type="predicted"/>
<feature type="non-terminal residue" evidence="2">
    <location>
        <position position="95"/>
    </location>
</feature>
<keyword evidence="3" id="KW-1185">Reference proteome</keyword>
<protein>
    <submittedName>
        <fullName evidence="2">Uncharacterized protein</fullName>
    </submittedName>
</protein>
<feature type="region of interest" description="Disordered" evidence="1">
    <location>
        <begin position="69"/>
        <end position="95"/>
    </location>
</feature>
<evidence type="ECO:0000256" key="1">
    <source>
        <dbReference type="SAM" id="MobiDB-lite"/>
    </source>
</evidence>
<gene>
    <name evidence="2" type="ORF">UJA718_LOCUS44065</name>
</gene>
<accession>A0A821SUX7</accession>